<evidence type="ECO:0000256" key="2">
    <source>
        <dbReference type="ARBA" id="ARBA00004141"/>
    </source>
</evidence>
<dbReference type="InterPro" id="IPR039653">
    <property type="entry name" value="Prenyltransferase"/>
</dbReference>
<feature type="transmembrane region" description="Helical" evidence="11">
    <location>
        <begin position="107"/>
        <end position="127"/>
    </location>
</feature>
<sequence>MTDTVRPGDARQSWVDLLPQGLQPYARLARFDRPIGFWLLAIPCWMGTTFAALDAGWAPIDLFYLIIFGIGSIAMRGAGCTYNDIADMKLDAQVDRTAGRPLPSGQVTLLAAWIWLFVQVGIGFLVWLCLPNAAKLVALFSIPLVAAYPFMKRITWWPQAWLGLTFNFGFPIGYVAAGGTEFLWPLLFYIGLICWTIGYDTIYARQDVEDDALVGIKSTARLFGDHTFAAVSALYAVTTLFVGLALSNGGPRVPGIIVTLAFFGHLVWQVTSFKRFGDRAALDIFKSNRAAGLLVVFGILVTIVLIGLD</sequence>
<evidence type="ECO:0000256" key="10">
    <source>
        <dbReference type="ARBA" id="ARBA00023136"/>
    </source>
</evidence>
<dbReference type="EMBL" id="JBHSSW010000003">
    <property type="protein sequence ID" value="MFC6196869.1"/>
    <property type="molecule type" value="Genomic_DNA"/>
</dbReference>
<dbReference type="Gene3D" id="1.20.120.1780">
    <property type="entry name" value="UbiA prenyltransferase"/>
    <property type="match status" value="1"/>
</dbReference>
<keyword evidence="6 11" id="KW-0808">Transferase</keyword>
<keyword evidence="9 11" id="KW-1133">Transmembrane helix</keyword>
<evidence type="ECO:0000256" key="7">
    <source>
        <dbReference type="ARBA" id="ARBA00022688"/>
    </source>
</evidence>
<dbReference type="InterPro" id="IPR006370">
    <property type="entry name" value="HB_polyprenyltransferase-like"/>
</dbReference>
<feature type="transmembrane region" description="Helical" evidence="11">
    <location>
        <begin position="183"/>
        <end position="202"/>
    </location>
</feature>
<dbReference type="EC" id="2.5.1.39" evidence="11 12"/>
<keyword evidence="5 11" id="KW-0997">Cell inner membrane</keyword>
<keyword evidence="4 11" id="KW-1003">Cell membrane</keyword>
<feature type="transmembrane region" description="Helical" evidence="11">
    <location>
        <begin position="63"/>
        <end position="86"/>
    </location>
</feature>
<dbReference type="NCBIfam" id="TIGR01474">
    <property type="entry name" value="ubiA_proteo"/>
    <property type="match status" value="1"/>
</dbReference>
<dbReference type="HAMAP" id="MF_01635">
    <property type="entry name" value="UbiA"/>
    <property type="match status" value="1"/>
</dbReference>
<dbReference type="Proteomes" id="UP001596303">
    <property type="component" value="Unassembled WGS sequence"/>
</dbReference>
<dbReference type="PANTHER" id="PTHR11048">
    <property type="entry name" value="PRENYLTRANSFERASES"/>
    <property type="match status" value="1"/>
</dbReference>
<comment type="function">
    <text evidence="11">Catalyzes the prenylation of para-hydroxybenzoate (PHB) with an all-trans polyprenyl group. Mediates the second step in the final reaction sequence of ubiquinone-8 (UQ-8) biosynthesis, which is the condensation of the polyisoprenoid side chain with PHB, generating the first membrane-bound Q intermediate 3-octaprenyl-4-hydroxybenzoate.</text>
</comment>
<evidence type="ECO:0000256" key="5">
    <source>
        <dbReference type="ARBA" id="ARBA00022519"/>
    </source>
</evidence>
<evidence type="ECO:0000256" key="4">
    <source>
        <dbReference type="ARBA" id="ARBA00022475"/>
    </source>
</evidence>
<reference evidence="14" key="1">
    <citation type="journal article" date="2019" name="Int. J. Syst. Evol. Microbiol.">
        <title>The Global Catalogue of Microorganisms (GCM) 10K type strain sequencing project: providing services to taxonomists for standard genome sequencing and annotation.</title>
        <authorList>
            <consortium name="The Broad Institute Genomics Platform"/>
            <consortium name="The Broad Institute Genome Sequencing Center for Infectious Disease"/>
            <person name="Wu L."/>
            <person name="Ma J."/>
        </authorList>
    </citation>
    <scope>NUCLEOTIDE SEQUENCE [LARGE SCALE GENOMIC DNA]</scope>
    <source>
        <strain evidence="14">CGMCC-1.15741</strain>
    </source>
</reference>
<comment type="subcellular location">
    <subcellularLocation>
        <location evidence="11">Cell inner membrane</location>
        <topology evidence="11">Multi-pass membrane protein</topology>
    </subcellularLocation>
    <subcellularLocation>
        <location evidence="2">Membrane</location>
        <topology evidence="2">Multi-pass membrane protein</topology>
    </subcellularLocation>
</comment>
<protein>
    <recommendedName>
        <fullName evidence="11 12">4-hydroxybenzoate octaprenyltransferase</fullName>
        <ecNumber evidence="11 12">2.5.1.39</ecNumber>
    </recommendedName>
    <alternativeName>
        <fullName evidence="11">4-HB polyprenyltransferase</fullName>
    </alternativeName>
</protein>
<accession>A0ABW1S5L4</accession>
<comment type="catalytic activity">
    <reaction evidence="11">
        <text>all-trans-octaprenyl diphosphate + 4-hydroxybenzoate = 4-hydroxy-3-(all-trans-octaprenyl)benzoate + diphosphate</text>
        <dbReference type="Rhea" id="RHEA:27782"/>
        <dbReference type="ChEBI" id="CHEBI:1617"/>
        <dbReference type="ChEBI" id="CHEBI:17879"/>
        <dbReference type="ChEBI" id="CHEBI:33019"/>
        <dbReference type="ChEBI" id="CHEBI:57711"/>
        <dbReference type="EC" id="2.5.1.39"/>
    </reaction>
</comment>
<evidence type="ECO:0000256" key="8">
    <source>
        <dbReference type="ARBA" id="ARBA00022692"/>
    </source>
</evidence>
<name>A0ABW1S5L4_9PROT</name>
<dbReference type="Gene3D" id="1.10.357.140">
    <property type="entry name" value="UbiA prenyltransferase"/>
    <property type="match status" value="1"/>
</dbReference>
<keyword evidence="10 11" id="KW-0472">Membrane</keyword>
<keyword evidence="14" id="KW-1185">Reference proteome</keyword>
<keyword evidence="7 11" id="KW-0831">Ubiquinone biosynthesis</keyword>
<evidence type="ECO:0000256" key="3">
    <source>
        <dbReference type="ARBA" id="ARBA00005985"/>
    </source>
</evidence>
<keyword evidence="11" id="KW-0460">Magnesium</keyword>
<dbReference type="InterPro" id="IPR044878">
    <property type="entry name" value="UbiA_sf"/>
</dbReference>
<dbReference type="PANTHER" id="PTHR11048:SF28">
    <property type="entry name" value="4-HYDROXYBENZOATE POLYPRENYLTRANSFERASE, MITOCHONDRIAL"/>
    <property type="match status" value="1"/>
</dbReference>
<comment type="pathway">
    <text evidence="11">Cofactor biosynthesis; ubiquinone biosynthesis.</text>
</comment>
<proteinExistence type="inferred from homology"/>
<comment type="similarity">
    <text evidence="3 11">Belongs to the UbiA prenyltransferase family.</text>
</comment>
<feature type="transmembrane region" description="Helical" evidence="11">
    <location>
        <begin position="252"/>
        <end position="270"/>
    </location>
</feature>
<keyword evidence="8 11" id="KW-0812">Transmembrane</keyword>
<evidence type="ECO:0000313" key="13">
    <source>
        <dbReference type="EMBL" id="MFC6196869.1"/>
    </source>
</evidence>
<dbReference type="GO" id="GO:0008412">
    <property type="term" value="F:4-hydroxybenzoate polyprenyltransferase activity"/>
    <property type="evidence" value="ECO:0007669"/>
    <property type="project" value="UniProtKB-EC"/>
</dbReference>
<dbReference type="PROSITE" id="PS00943">
    <property type="entry name" value="UBIA"/>
    <property type="match status" value="1"/>
</dbReference>
<evidence type="ECO:0000256" key="11">
    <source>
        <dbReference type="HAMAP-Rule" id="MF_01635"/>
    </source>
</evidence>
<feature type="transmembrane region" description="Helical" evidence="11">
    <location>
        <begin position="35"/>
        <end position="57"/>
    </location>
</feature>
<dbReference type="InterPro" id="IPR000537">
    <property type="entry name" value="UbiA_prenyltransferase"/>
</dbReference>
<dbReference type="InterPro" id="IPR030470">
    <property type="entry name" value="UbiA_prenylTrfase_CS"/>
</dbReference>
<evidence type="ECO:0000313" key="14">
    <source>
        <dbReference type="Proteomes" id="UP001596303"/>
    </source>
</evidence>
<feature type="transmembrane region" description="Helical" evidence="11">
    <location>
        <begin position="290"/>
        <end position="308"/>
    </location>
</feature>
<evidence type="ECO:0000256" key="6">
    <source>
        <dbReference type="ARBA" id="ARBA00022679"/>
    </source>
</evidence>
<comment type="caution">
    <text evidence="13">The sequence shown here is derived from an EMBL/GenBank/DDBJ whole genome shotgun (WGS) entry which is preliminary data.</text>
</comment>
<feature type="transmembrane region" description="Helical" evidence="11">
    <location>
        <begin position="160"/>
        <end position="177"/>
    </location>
</feature>
<feature type="transmembrane region" description="Helical" evidence="11">
    <location>
        <begin position="223"/>
        <end position="246"/>
    </location>
</feature>
<evidence type="ECO:0000256" key="9">
    <source>
        <dbReference type="ARBA" id="ARBA00022989"/>
    </source>
</evidence>
<comment type="cofactor">
    <cofactor evidence="1 11">
        <name>Mg(2+)</name>
        <dbReference type="ChEBI" id="CHEBI:18420"/>
    </cofactor>
</comment>
<evidence type="ECO:0000256" key="1">
    <source>
        <dbReference type="ARBA" id="ARBA00001946"/>
    </source>
</evidence>
<dbReference type="CDD" id="cd13959">
    <property type="entry name" value="PT_UbiA_COQ2"/>
    <property type="match status" value="1"/>
</dbReference>
<dbReference type="RefSeq" id="WP_377374855.1">
    <property type="nucleotide sequence ID" value="NZ_JBHSSW010000003.1"/>
</dbReference>
<organism evidence="13 14">
    <name type="scientific">Ponticaulis profundi</name>
    <dbReference type="NCBI Taxonomy" id="2665222"/>
    <lineage>
        <taxon>Bacteria</taxon>
        <taxon>Pseudomonadati</taxon>
        <taxon>Pseudomonadota</taxon>
        <taxon>Alphaproteobacteria</taxon>
        <taxon>Hyphomonadales</taxon>
        <taxon>Hyphomonadaceae</taxon>
        <taxon>Ponticaulis</taxon>
    </lineage>
</organism>
<gene>
    <name evidence="11 13" type="primary">ubiA</name>
    <name evidence="13" type="ORF">ACFQDM_02200</name>
</gene>
<evidence type="ECO:0000256" key="12">
    <source>
        <dbReference type="NCBIfam" id="TIGR01474"/>
    </source>
</evidence>
<dbReference type="Pfam" id="PF01040">
    <property type="entry name" value="UbiA"/>
    <property type="match status" value="1"/>
</dbReference>